<reference evidence="1" key="1">
    <citation type="submission" date="2020-08" db="EMBL/GenBank/DDBJ databases">
        <title>Multicomponent nature underlies the extraordinary mechanical properties of spider dragline silk.</title>
        <authorList>
            <person name="Kono N."/>
            <person name="Nakamura H."/>
            <person name="Mori M."/>
            <person name="Yoshida Y."/>
            <person name="Ohtoshi R."/>
            <person name="Malay A.D."/>
            <person name="Moran D.A.P."/>
            <person name="Tomita M."/>
            <person name="Numata K."/>
            <person name="Arakawa K."/>
        </authorList>
    </citation>
    <scope>NUCLEOTIDE SEQUENCE</scope>
</reference>
<sequence>MSVTPQTISKMTTLGAFFAADAKVPTIAWLMMLMNPVVALQQGVRLYPYSESFPDVPPLRKFGFVANSLANHHLLAIRNEKLRRRVKCVWSVPVCVIQAHSIRLSAVLKLVLLPESGAFGTEFCTLRFLECLQI</sequence>
<proteinExistence type="predicted"/>
<name>A0A8X6WVD8_9ARAC</name>
<protein>
    <submittedName>
        <fullName evidence="1">Uncharacterized protein</fullName>
    </submittedName>
</protein>
<evidence type="ECO:0000313" key="1">
    <source>
        <dbReference type="EMBL" id="GFY41129.1"/>
    </source>
</evidence>
<dbReference type="Proteomes" id="UP000886998">
    <property type="component" value="Unassembled WGS sequence"/>
</dbReference>
<gene>
    <name evidence="1" type="ORF">TNIN_454001</name>
</gene>
<comment type="caution">
    <text evidence="1">The sequence shown here is derived from an EMBL/GenBank/DDBJ whole genome shotgun (WGS) entry which is preliminary data.</text>
</comment>
<accession>A0A8X6WVD8</accession>
<dbReference type="AlphaFoldDB" id="A0A8X6WVD8"/>
<keyword evidence="2" id="KW-1185">Reference proteome</keyword>
<dbReference type="EMBL" id="BMAV01002316">
    <property type="protein sequence ID" value="GFY41129.1"/>
    <property type="molecule type" value="Genomic_DNA"/>
</dbReference>
<evidence type="ECO:0000313" key="2">
    <source>
        <dbReference type="Proteomes" id="UP000886998"/>
    </source>
</evidence>
<organism evidence="1 2">
    <name type="scientific">Trichonephila inaurata madagascariensis</name>
    <dbReference type="NCBI Taxonomy" id="2747483"/>
    <lineage>
        <taxon>Eukaryota</taxon>
        <taxon>Metazoa</taxon>
        <taxon>Ecdysozoa</taxon>
        <taxon>Arthropoda</taxon>
        <taxon>Chelicerata</taxon>
        <taxon>Arachnida</taxon>
        <taxon>Araneae</taxon>
        <taxon>Araneomorphae</taxon>
        <taxon>Entelegynae</taxon>
        <taxon>Araneoidea</taxon>
        <taxon>Nephilidae</taxon>
        <taxon>Trichonephila</taxon>
        <taxon>Trichonephila inaurata</taxon>
    </lineage>
</organism>